<dbReference type="OrthoDB" id="9786910at2"/>
<evidence type="ECO:0000256" key="1">
    <source>
        <dbReference type="ARBA" id="ARBA00004429"/>
    </source>
</evidence>
<dbReference type="GO" id="GO:0015920">
    <property type="term" value="P:lipopolysaccharide transport"/>
    <property type="evidence" value="ECO:0007669"/>
    <property type="project" value="TreeGrafter"/>
</dbReference>
<protein>
    <submittedName>
        <fullName evidence="5">ABC-2 type transporter</fullName>
    </submittedName>
</protein>
<dbReference type="STRING" id="743721.Psesu_2455"/>
<dbReference type="GO" id="GO:0005886">
    <property type="term" value="C:plasma membrane"/>
    <property type="evidence" value="ECO:0007669"/>
    <property type="project" value="UniProtKB-SubCell"/>
</dbReference>
<feature type="transmembrane region" description="Helical" evidence="4">
    <location>
        <begin position="104"/>
        <end position="122"/>
    </location>
</feature>
<keyword evidence="6" id="KW-1185">Reference proteome</keyword>
<comment type="subcellular location">
    <subcellularLocation>
        <location evidence="1">Cell inner membrane</location>
        <topology evidence="1">Multi-pass membrane protein</topology>
    </subcellularLocation>
</comment>
<dbReference type="eggNOG" id="COG1682">
    <property type="taxonomic scope" value="Bacteria"/>
</dbReference>
<feature type="transmembrane region" description="Helical" evidence="4">
    <location>
        <begin position="34"/>
        <end position="52"/>
    </location>
</feature>
<evidence type="ECO:0000256" key="4">
    <source>
        <dbReference type="SAM" id="Phobius"/>
    </source>
</evidence>
<dbReference type="HOGENOM" id="CLU_1049177_0_0_6"/>
<dbReference type="EMBL" id="CP002446">
    <property type="protein sequence ID" value="ADV28287.1"/>
    <property type="molecule type" value="Genomic_DNA"/>
</dbReference>
<evidence type="ECO:0000313" key="5">
    <source>
        <dbReference type="EMBL" id="ADV28287.1"/>
    </source>
</evidence>
<evidence type="ECO:0000313" key="6">
    <source>
        <dbReference type="Proteomes" id="UP000008632"/>
    </source>
</evidence>
<comment type="similarity">
    <text evidence="2">Belongs to the ABC-2 integral membrane protein family.</text>
</comment>
<dbReference type="PANTHER" id="PTHR30413">
    <property type="entry name" value="INNER MEMBRANE TRANSPORT PERMEASE"/>
    <property type="match status" value="1"/>
</dbReference>
<dbReference type="PANTHER" id="PTHR30413:SF8">
    <property type="entry name" value="TRANSPORT PERMEASE PROTEIN"/>
    <property type="match status" value="1"/>
</dbReference>
<accession>E6WW79</accession>
<keyword evidence="3" id="KW-0813">Transport</keyword>
<name>E6WW79_PSEUU</name>
<dbReference type="KEGG" id="psu:Psesu_2455"/>
<keyword evidence="4" id="KW-0812">Transmembrane</keyword>
<organism evidence="5 6">
    <name type="scientific">Pseudoxanthomonas suwonensis (strain 11-1)</name>
    <dbReference type="NCBI Taxonomy" id="743721"/>
    <lineage>
        <taxon>Bacteria</taxon>
        <taxon>Pseudomonadati</taxon>
        <taxon>Pseudomonadota</taxon>
        <taxon>Gammaproteobacteria</taxon>
        <taxon>Lysobacterales</taxon>
        <taxon>Lysobacteraceae</taxon>
        <taxon>Pseudoxanthomonas</taxon>
    </lineage>
</organism>
<feature type="transmembrane region" description="Helical" evidence="4">
    <location>
        <begin position="142"/>
        <end position="164"/>
    </location>
</feature>
<evidence type="ECO:0000256" key="2">
    <source>
        <dbReference type="ARBA" id="ARBA00007783"/>
    </source>
</evidence>
<keyword evidence="4" id="KW-0472">Membrane</keyword>
<gene>
    <name evidence="5" type="ordered locus">Psesu_2455</name>
</gene>
<feature type="transmembrane region" description="Helical" evidence="4">
    <location>
        <begin position="176"/>
        <end position="193"/>
    </location>
</feature>
<sequence>MSTGSMEGAGRALSVAWMLALREWRALLRQSRMAAVWPLVQPLAYTALLVALRPMFGMGAAGDPLRFGVFVFIGFILWQSWFEVMRAEMDAIRRNKGLMSRGELGVGTLVLSTALAAAIQLVPRLLVGLAAAVFVLGADLPALLMLVGFGIATLVNGAVIGALLQPFSTLSPDLGKTIQSFALALIITGMVFIPPPEDPGTVMKAAFALNPMGMLLNAARAPAMGVPLLAPAATGFWLVFTLVGAALVPALGRRVLPIVVERLGN</sequence>
<feature type="transmembrane region" description="Helical" evidence="4">
    <location>
        <begin position="64"/>
        <end position="84"/>
    </location>
</feature>
<dbReference type="Proteomes" id="UP000008632">
    <property type="component" value="Chromosome"/>
</dbReference>
<reference evidence="5 6" key="1">
    <citation type="submission" date="2011-01" db="EMBL/GenBank/DDBJ databases">
        <title>Complete sequence of Pseudoxanthomonas suwonensis 11-1.</title>
        <authorList>
            <consortium name="US DOE Joint Genome Institute"/>
            <person name="Lucas S."/>
            <person name="Copeland A."/>
            <person name="Lapidus A."/>
            <person name="Cheng J.-F."/>
            <person name="Goodwin L."/>
            <person name="Pitluck S."/>
            <person name="Teshima H."/>
            <person name="Detter J.C."/>
            <person name="Han C."/>
            <person name="Tapia R."/>
            <person name="Land M."/>
            <person name="Hauser L."/>
            <person name="Kyrpides N."/>
            <person name="Ivanova N."/>
            <person name="Ovchinnikova G."/>
            <person name="Siebers A.K."/>
            <person name="Allgaier M."/>
            <person name="Thelen M.P."/>
            <person name="Hugenholtz P."/>
            <person name="Gladden J."/>
            <person name="Woyke T."/>
        </authorList>
    </citation>
    <scope>NUCLEOTIDE SEQUENCE [LARGE SCALE GENOMIC DNA]</scope>
    <source>
        <strain evidence="6">11-1</strain>
    </source>
</reference>
<evidence type="ECO:0000256" key="3">
    <source>
        <dbReference type="ARBA" id="ARBA00022448"/>
    </source>
</evidence>
<feature type="transmembrane region" description="Helical" evidence="4">
    <location>
        <begin position="228"/>
        <end position="252"/>
    </location>
</feature>
<dbReference type="AlphaFoldDB" id="E6WW79"/>
<proteinExistence type="inferred from homology"/>
<keyword evidence="4" id="KW-1133">Transmembrane helix</keyword>
<dbReference type="RefSeq" id="WP_013536114.1">
    <property type="nucleotide sequence ID" value="NC_014924.1"/>
</dbReference>